<gene>
    <name evidence="7" type="ORF">PEPNEM18_01034</name>
</gene>
<dbReference type="Proteomes" id="UP000586454">
    <property type="component" value="Unassembled WGS sequence"/>
</dbReference>
<dbReference type="EMBL" id="CAIJCS010000019">
    <property type="protein sequence ID" value="CAC9931665.1"/>
    <property type="molecule type" value="Genomic_DNA"/>
</dbReference>
<proteinExistence type="inferred from homology"/>
<comment type="similarity">
    <text evidence="1">Belongs to the peptidase C40 family.</text>
</comment>
<evidence type="ECO:0000256" key="5">
    <source>
        <dbReference type="SAM" id="MobiDB-lite"/>
    </source>
</evidence>
<evidence type="ECO:0000256" key="4">
    <source>
        <dbReference type="ARBA" id="ARBA00022807"/>
    </source>
</evidence>
<dbReference type="Gene3D" id="1.10.530.10">
    <property type="match status" value="1"/>
</dbReference>
<evidence type="ECO:0000256" key="1">
    <source>
        <dbReference type="ARBA" id="ARBA00007074"/>
    </source>
</evidence>
<protein>
    <recommendedName>
        <fullName evidence="6">NlpC/P60 domain-containing protein</fullName>
    </recommendedName>
</protein>
<evidence type="ECO:0000259" key="6">
    <source>
        <dbReference type="PROSITE" id="PS51935"/>
    </source>
</evidence>
<feature type="domain" description="NlpC/P60" evidence="6">
    <location>
        <begin position="483"/>
        <end position="611"/>
    </location>
</feature>
<dbReference type="InterPro" id="IPR056937">
    <property type="entry name" value="YqbQ/XkdQ"/>
</dbReference>
<evidence type="ECO:0000313" key="8">
    <source>
        <dbReference type="Proteomes" id="UP000586454"/>
    </source>
</evidence>
<dbReference type="GO" id="GO:0006508">
    <property type="term" value="P:proteolysis"/>
    <property type="evidence" value="ECO:0007669"/>
    <property type="project" value="UniProtKB-KW"/>
</dbReference>
<sequence>MMKLYVSGKDVSQFYDAATWSGGDGQAGRKLEFNLATSQNPHTDKNLPTIVTKMNDPVRLTKDDGTVVFDGELVSKEKSISGRLMRVTAMDKLYRVNATQKTYNFKDKKPDEIAGQVFKDLEIPTGKLDTGAPITRVFDMTSAYQIVMTAYHLEYEKSKKPFIVRMDGEKVECVERGKTVAKYMLDPSFNLIDSRFSVSVKDAVEKVDKYDPDGNKIGTIGGTKVPKGSNNEEKIWNYFKDLGYSDGAVAGILGNLYQESRFDPSCKQYGGGPGRGLAQWGGSRLAELRAFAKSQGKSSTDLGVQLAFIDKEMREGKNVYWKRAKMSYADFKKISDPVAAVRAFEKSFERAGRPNYPVRNKKATEIFNRRKGSGPTGGEKVYRQEKHEDAKARAEGILKEIEKKADLKVFGDYDLITGNAVTVREPFTGLNGKFFIVSDTHHFANNYHEVELTLSYQNLMEDVNTSENKKDKSDAPSGVPNDGSAGARAIEAGLKVRGVHYQWGGNTPQSGLDCSGFVDYAYTSAGMPIPGRLTSAGLRSNPKAYGFVEVPWNQRKPGDVLWQSGHVALQYYDGKILESGGTTKSRKYLGYSGVGITDGKGRRFNKAYRYVGR</sequence>
<dbReference type="InterPro" id="IPR051202">
    <property type="entry name" value="Peptidase_C40"/>
</dbReference>
<dbReference type="InterPro" id="IPR000064">
    <property type="entry name" value="NLP_P60_dom"/>
</dbReference>
<dbReference type="RefSeq" id="WP_180499949.1">
    <property type="nucleotide sequence ID" value="NZ_CAIJCS010000019.1"/>
</dbReference>
<dbReference type="InterPro" id="IPR041219">
    <property type="entry name" value="Phage_lysozyme2"/>
</dbReference>
<dbReference type="SUPFAM" id="SSF54001">
    <property type="entry name" value="Cysteine proteinases"/>
    <property type="match status" value="1"/>
</dbReference>
<accession>A0A6V6Y3V6</accession>
<evidence type="ECO:0000256" key="3">
    <source>
        <dbReference type="ARBA" id="ARBA00022801"/>
    </source>
</evidence>
<organism evidence="7 8">
    <name type="scientific">Aedoeadaptatus nemausensis</name>
    <dbReference type="NCBI Taxonomy" id="2582829"/>
    <lineage>
        <taxon>Bacteria</taxon>
        <taxon>Bacillati</taxon>
        <taxon>Bacillota</taxon>
        <taxon>Tissierellia</taxon>
        <taxon>Tissierellales</taxon>
        <taxon>Peptoniphilaceae</taxon>
        <taxon>Aedoeadaptatus</taxon>
    </lineage>
</organism>
<comment type="caution">
    <text evidence="7">The sequence shown here is derived from an EMBL/GenBank/DDBJ whole genome shotgun (WGS) entry which is preliminary data.</text>
</comment>
<evidence type="ECO:0000256" key="2">
    <source>
        <dbReference type="ARBA" id="ARBA00022670"/>
    </source>
</evidence>
<dbReference type="Pfam" id="PF18013">
    <property type="entry name" value="Phage_lysozyme2"/>
    <property type="match status" value="1"/>
</dbReference>
<dbReference type="PANTHER" id="PTHR47053:SF1">
    <property type="entry name" value="MUREIN DD-ENDOPEPTIDASE MEPH-RELATED"/>
    <property type="match status" value="1"/>
</dbReference>
<keyword evidence="2" id="KW-0645">Protease</keyword>
<reference evidence="7 8" key="1">
    <citation type="submission" date="2020-06" db="EMBL/GenBank/DDBJ databases">
        <authorList>
            <person name="Criscuolo A."/>
        </authorList>
    </citation>
    <scope>NUCLEOTIDE SEQUENCE [LARGE SCALE GENOMIC DNA]</scope>
    <source>
        <strain evidence="7">1804121828</strain>
    </source>
</reference>
<dbReference type="PANTHER" id="PTHR47053">
    <property type="entry name" value="MUREIN DD-ENDOPEPTIDASE MEPH-RELATED"/>
    <property type="match status" value="1"/>
</dbReference>
<dbReference type="Pfam" id="PF24032">
    <property type="entry name" value="YQBQ"/>
    <property type="match status" value="2"/>
</dbReference>
<dbReference type="Gene3D" id="3.90.1720.10">
    <property type="entry name" value="endopeptidase domain like (from Nostoc punctiforme)"/>
    <property type="match status" value="1"/>
</dbReference>
<dbReference type="AlphaFoldDB" id="A0A6V6Y3V6"/>
<dbReference type="InterPro" id="IPR038765">
    <property type="entry name" value="Papain-like_cys_pep_sf"/>
</dbReference>
<keyword evidence="8" id="KW-1185">Reference proteome</keyword>
<evidence type="ECO:0000313" key="7">
    <source>
        <dbReference type="EMBL" id="CAC9931665.1"/>
    </source>
</evidence>
<dbReference type="PROSITE" id="PS51935">
    <property type="entry name" value="NLPC_P60"/>
    <property type="match status" value="1"/>
</dbReference>
<name>A0A6V6Y3V6_9FIRM</name>
<keyword evidence="4" id="KW-0788">Thiol protease</keyword>
<dbReference type="Pfam" id="PF00877">
    <property type="entry name" value="NLPC_P60"/>
    <property type="match status" value="1"/>
</dbReference>
<keyword evidence="3" id="KW-0378">Hydrolase</keyword>
<feature type="region of interest" description="Disordered" evidence="5">
    <location>
        <begin position="464"/>
        <end position="484"/>
    </location>
</feature>
<dbReference type="GO" id="GO:0008234">
    <property type="term" value="F:cysteine-type peptidase activity"/>
    <property type="evidence" value="ECO:0007669"/>
    <property type="project" value="UniProtKB-KW"/>
</dbReference>